<dbReference type="Proteomes" id="UP001600888">
    <property type="component" value="Unassembled WGS sequence"/>
</dbReference>
<evidence type="ECO:0000313" key="2">
    <source>
        <dbReference type="EMBL" id="KAL2273267.1"/>
    </source>
</evidence>
<keyword evidence="3" id="KW-1185">Reference proteome</keyword>
<evidence type="ECO:0000256" key="1">
    <source>
        <dbReference type="SAM" id="MobiDB-lite"/>
    </source>
</evidence>
<feature type="region of interest" description="Disordered" evidence="1">
    <location>
        <begin position="1"/>
        <end position="20"/>
    </location>
</feature>
<sequence>MIDLAKKANDATSSSSQQETLSQVLERLQLTPASRKRKATVDLTDAEDERVYKDAPKFKLENLFMSSPKKALASTVSNKADPTLIATAVEERNYYKETANFFGQFISAKIAEYTGCDAL</sequence>
<comment type="caution">
    <text evidence="2">The sequence shown here is derived from an EMBL/GenBank/DDBJ whole genome shotgun (WGS) entry which is preliminary data.</text>
</comment>
<dbReference type="EMBL" id="JBAWTH010000193">
    <property type="protein sequence ID" value="KAL2273267.1"/>
    <property type="molecule type" value="Genomic_DNA"/>
</dbReference>
<evidence type="ECO:0000313" key="3">
    <source>
        <dbReference type="Proteomes" id="UP001600888"/>
    </source>
</evidence>
<reference evidence="2 3" key="1">
    <citation type="submission" date="2024-03" db="EMBL/GenBank/DDBJ databases">
        <title>A high-quality draft genome sequence of Diaporthe vaccinii, a causative agent of upright dieback and viscid rot disease in cranberry plants.</title>
        <authorList>
            <person name="Sarrasin M."/>
            <person name="Lang B.F."/>
            <person name="Burger G."/>
        </authorList>
    </citation>
    <scope>NUCLEOTIDE SEQUENCE [LARGE SCALE GENOMIC DNA]</scope>
    <source>
        <strain evidence="2 3">IS7</strain>
    </source>
</reference>
<name>A0ABR4DSK6_9PEZI</name>
<proteinExistence type="predicted"/>
<accession>A0ABR4DSK6</accession>
<protein>
    <submittedName>
        <fullName evidence="2">Uncharacterized protein</fullName>
    </submittedName>
</protein>
<gene>
    <name evidence="2" type="ORF">FJTKL_04838</name>
</gene>
<organism evidence="2 3">
    <name type="scientific">Diaporthe vaccinii</name>
    <dbReference type="NCBI Taxonomy" id="105482"/>
    <lineage>
        <taxon>Eukaryota</taxon>
        <taxon>Fungi</taxon>
        <taxon>Dikarya</taxon>
        <taxon>Ascomycota</taxon>
        <taxon>Pezizomycotina</taxon>
        <taxon>Sordariomycetes</taxon>
        <taxon>Sordariomycetidae</taxon>
        <taxon>Diaporthales</taxon>
        <taxon>Diaporthaceae</taxon>
        <taxon>Diaporthe</taxon>
        <taxon>Diaporthe eres species complex</taxon>
    </lineage>
</organism>